<dbReference type="PANTHER" id="PTHR10822:SF30">
    <property type="entry name" value="DALLY-LIKE, ISOFORM A"/>
    <property type="match status" value="1"/>
</dbReference>
<evidence type="ECO:0008006" key="15">
    <source>
        <dbReference type="Google" id="ProtNLM"/>
    </source>
</evidence>
<evidence type="ECO:0000256" key="7">
    <source>
        <dbReference type="ARBA" id="ARBA00023136"/>
    </source>
</evidence>
<evidence type="ECO:0000256" key="5">
    <source>
        <dbReference type="ARBA" id="ARBA00022729"/>
    </source>
</evidence>
<evidence type="ECO:0000256" key="6">
    <source>
        <dbReference type="ARBA" id="ARBA00022974"/>
    </source>
</evidence>
<evidence type="ECO:0000256" key="9">
    <source>
        <dbReference type="ARBA" id="ARBA00023207"/>
    </source>
</evidence>
<dbReference type="AlphaFoldDB" id="A0A016V8N3"/>
<proteinExistence type="inferred from homology"/>
<keyword evidence="8" id="KW-0325">Glycoprotein</keyword>
<dbReference type="InterPro" id="IPR001863">
    <property type="entry name" value="Glypican"/>
</dbReference>
<evidence type="ECO:0000256" key="11">
    <source>
        <dbReference type="RuleBase" id="RU003518"/>
    </source>
</evidence>
<evidence type="ECO:0000256" key="2">
    <source>
        <dbReference type="ARBA" id="ARBA00010260"/>
    </source>
</evidence>
<keyword evidence="10" id="KW-0449">Lipoprotein</keyword>
<name>A0A016V8N3_9BILA</name>
<evidence type="ECO:0000256" key="3">
    <source>
        <dbReference type="ARBA" id="ARBA00022475"/>
    </source>
</evidence>
<dbReference type="GO" id="GO:0009986">
    <property type="term" value="C:cell surface"/>
    <property type="evidence" value="ECO:0007669"/>
    <property type="project" value="TreeGrafter"/>
</dbReference>
<dbReference type="Pfam" id="PF01153">
    <property type="entry name" value="Glypican"/>
    <property type="match status" value="1"/>
</dbReference>
<feature type="signal peptide" evidence="12">
    <location>
        <begin position="1"/>
        <end position="21"/>
    </location>
</feature>
<keyword evidence="6" id="KW-0654">Proteoglycan</keyword>
<keyword evidence="14" id="KW-1185">Reference proteome</keyword>
<keyword evidence="3" id="KW-1003">Cell membrane</keyword>
<gene>
    <name evidence="13" type="primary">Acey_s0015.g2752</name>
    <name evidence="13" type="synonym">Acey-lon-2</name>
    <name evidence="13" type="ORF">Y032_0015g2752</name>
</gene>
<evidence type="ECO:0000313" key="14">
    <source>
        <dbReference type="Proteomes" id="UP000024635"/>
    </source>
</evidence>
<keyword evidence="9" id="KW-0357">Heparan sulfate</keyword>
<dbReference type="GO" id="GO:0045202">
    <property type="term" value="C:synapse"/>
    <property type="evidence" value="ECO:0007669"/>
    <property type="project" value="TreeGrafter"/>
</dbReference>
<protein>
    <recommendedName>
        <fullName evidence="15">Glypican</fullName>
    </recommendedName>
</protein>
<evidence type="ECO:0000313" key="13">
    <source>
        <dbReference type="EMBL" id="EYC23626.1"/>
    </source>
</evidence>
<keyword evidence="4" id="KW-0336">GPI-anchor</keyword>
<keyword evidence="5 12" id="KW-0732">Signal</keyword>
<organism evidence="13 14">
    <name type="scientific">Ancylostoma ceylanicum</name>
    <dbReference type="NCBI Taxonomy" id="53326"/>
    <lineage>
        <taxon>Eukaryota</taxon>
        <taxon>Metazoa</taxon>
        <taxon>Ecdysozoa</taxon>
        <taxon>Nematoda</taxon>
        <taxon>Chromadorea</taxon>
        <taxon>Rhabditida</taxon>
        <taxon>Rhabditina</taxon>
        <taxon>Rhabditomorpha</taxon>
        <taxon>Strongyloidea</taxon>
        <taxon>Ancylostomatidae</taxon>
        <taxon>Ancylostomatinae</taxon>
        <taxon>Ancylostoma</taxon>
    </lineage>
</organism>
<evidence type="ECO:0000256" key="1">
    <source>
        <dbReference type="ARBA" id="ARBA00004609"/>
    </source>
</evidence>
<comment type="similarity">
    <text evidence="2 11">Belongs to the glypican family.</text>
</comment>
<dbReference type="EMBL" id="JARK01001351">
    <property type="protein sequence ID" value="EYC23626.1"/>
    <property type="molecule type" value="Genomic_DNA"/>
</dbReference>
<dbReference type="GO" id="GO:0016477">
    <property type="term" value="P:cell migration"/>
    <property type="evidence" value="ECO:0007669"/>
    <property type="project" value="TreeGrafter"/>
</dbReference>
<comment type="subcellular location">
    <subcellularLocation>
        <location evidence="1">Cell membrane</location>
        <topology evidence="1">Lipid-anchor</topology>
        <topology evidence="1">GPI-anchor</topology>
    </subcellularLocation>
</comment>
<dbReference type="Proteomes" id="UP000024635">
    <property type="component" value="Unassembled WGS sequence"/>
</dbReference>
<dbReference type="GO" id="GO:0005886">
    <property type="term" value="C:plasma membrane"/>
    <property type="evidence" value="ECO:0007669"/>
    <property type="project" value="UniProtKB-SubCell"/>
</dbReference>
<dbReference type="GO" id="GO:0005576">
    <property type="term" value="C:extracellular region"/>
    <property type="evidence" value="ECO:0007669"/>
    <property type="project" value="TreeGrafter"/>
</dbReference>
<evidence type="ECO:0000256" key="10">
    <source>
        <dbReference type="ARBA" id="ARBA00023288"/>
    </source>
</evidence>
<dbReference type="STRING" id="53326.A0A016V8N3"/>
<accession>A0A016V8N3</accession>
<evidence type="ECO:0000256" key="4">
    <source>
        <dbReference type="ARBA" id="ARBA00022622"/>
    </source>
</evidence>
<comment type="caution">
    <text evidence="13">The sequence shown here is derived from an EMBL/GenBank/DDBJ whole genome shotgun (WGS) entry which is preliminary data.</text>
</comment>
<evidence type="ECO:0000256" key="8">
    <source>
        <dbReference type="ARBA" id="ARBA00023180"/>
    </source>
</evidence>
<feature type="chain" id="PRO_5001490397" description="Glypican" evidence="12">
    <location>
        <begin position="22"/>
        <end position="478"/>
    </location>
</feature>
<dbReference type="OrthoDB" id="5803439at2759"/>
<dbReference type="GO" id="GO:1905475">
    <property type="term" value="P:regulation of protein localization to membrane"/>
    <property type="evidence" value="ECO:0007669"/>
    <property type="project" value="TreeGrafter"/>
</dbReference>
<sequence length="478" mass="53808">MKLLLPQRIILLLFCIISSSGSQVDGVKCDCHSKEEEDKTKDHLRLVTRISALKLLPTIREIIYQSGAEKTYYLDRARYEVVRDLRANYGNMVTQTDIIPSLEVLINSLRELLNGDKNLTLKDLHAVVNASVTKFHNSILPSTFLCFALGTCRIANTFYMECMQNNVQHWTTFFGDEAQKMSKKLTDSIFVYRRVDVILQTLHNTLITAEDQVTSECARRFTDVTTCPKCLTDDSVGYCRGSCRQAAFGCLENLARKWETNIDELYELTRNYEEGFQQLVHGIAAGIRRLVETKAPKLARVVVSRCGPLLKDDMHITPSTLTRPQKPKELKAQTKELVEQLRGLRKCWAQIADRTCSEASEQPFCWNGTNIIRLQLADEFSIGTKDVRPRPKETWLESSGHPYDTDDEDFITGSGSGLPAEEMHDDATVYTIAPVLTSPATSASMPPVHIEDTTRSSLQSLSWTAVVGTLLTAILLFV</sequence>
<dbReference type="PANTHER" id="PTHR10822">
    <property type="entry name" value="GLYPICAN"/>
    <property type="match status" value="1"/>
</dbReference>
<dbReference type="GO" id="GO:0009966">
    <property type="term" value="P:regulation of signal transduction"/>
    <property type="evidence" value="ECO:0007669"/>
    <property type="project" value="InterPro"/>
</dbReference>
<evidence type="ECO:0000256" key="12">
    <source>
        <dbReference type="SAM" id="SignalP"/>
    </source>
</evidence>
<dbReference type="GO" id="GO:0098552">
    <property type="term" value="C:side of membrane"/>
    <property type="evidence" value="ECO:0007669"/>
    <property type="project" value="UniProtKB-KW"/>
</dbReference>
<reference evidence="14" key="1">
    <citation type="journal article" date="2015" name="Nat. Genet.">
        <title>The genome and transcriptome of the zoonotic hookworm Ancylostoma ceylanicum identify infection-specific gene families.</title>
        <authorList>
            <person name="Schwarz E.M."/>
            <person name="Hu Y."/>
            <person name="Antoshechkin I."/>
            <person name="Miller M.M."/>
            <person name="Sternberg P.W."/>
            <person name="Aroian R.V."/>
        </authorList>
    </citation>
    <scope>NUCLEOTIDE SEQUENCE</scope>
    <source>
        <strain evidence="14">HY135</strain>
    </source>
</reference>
<keyword evidence="7" id="KW-0472">Membrane</keyword>